<proteinExistence type="predicted"/>
<dbReference type="InterPro" id="IPR050275">
    <property type="entry name" value="PGM_Phosphatase"/>
</dbReference>
<evidence type="ECO:0000256" key="1">
    <source>
        <dbReference type="PIRSR" id="PIRSR613078-1"/>
    </source>
</evidence>
<feature type="binding site" evidence="2">
    <location>
        <position position="59"/>
    </location>
    <ligand>
        <name>substrate</name>
    </ligand>
</feature>
<dbReference type="Gene3D" id="3.40.50.1240">
    <property type="entry name" value="Phosphoglycerate mutase-like"/>
    <property type="match status" value="1"/>
</dbReference>
<reference evidence="3 4" key="1">
    <citation type="journal article" date="2009" name="Stand. Genomic Sci.">
        <title>Complete genome sequence of Dyadobacter fermentans type strain (NS114).</title>
        <authorList>
            <person name="Lang E."/>
            <person name="Lapidus A."/>
            <person name="Chertkov O."/>
            <person name="Brettin T."/>
            <person name="Detter J.C."/>
            <person name="Han C."/>
            <person name="Copeland A."/>
            <person name="Glavina Del Rio T."/>
            <person name="Nolan M."/>
            <person name="Chen F."/>
            <person name="Lucas S."/>
            <person name="Tice H."/>
            <person name="Cheng J.F."/>
            <person name="Land M."/>
            <person name="Hauser L."/>
            <person name="Chang Y.J."/>
            <person name="Jeffries C.D."/>
            <person name="Kopitz M."/>
            <person name="Bruce D."/>
            <person name="Goodwin L."/>
            <person name="Pitluck S."/>
            <person name="Ovchinnikova G."/>
            <person name="Pati A."/>
            <person name="Ivanova N."/>
            <person name="Mavrommatis K."/>
            <person name="Chen A."/>
            <person name="Palaniappan K."/>
            <person name="Chain P."/>
            <person name="Bristow J."/>
            <person name="Eisen J.A."/>
            <person name="Markowitz V."/>
            <person name="Hugenholtz P."/>
            <person name="Goker M."/>
            <person name="Rohde M."/>
            <person name="Kyrpides N.C."/>
            <person name="Klenk H.P."/>
        </authorList>
    </citation>
    <scope>NUCLEOTIDE SEQUENCE [LARGE SCALE GENOMIC DNA]</scope>
    <source>
        <strain evidence="4">ATCC 700827 / DSM 18053 / CIP 107007 / KCTC 52180 / NS114</strain>
    </source>
</reference>
<dbReference type="AlphaFoldDB" id="C6W6K7"/>
<dbReference type="KEGG" id="dfe:Dfer_3133"/>
<dbReference type="InterPro" id="IPR013078">
    <property type="entry name" value="His_Pase_superF_clade-1"/>
</dbReference>
<feature type="active site" description="Tele-phosphohistidine intermediate" evidence="1">
    <location>
        <position position="9"/>
    </location>
</feature>
<dbReference type="Pfam" id="PF00300">
    <property type="entry name" value="His_Phos_1"/>
    <property type="match status" value="1"/>
</dbReference>
<gene>
    <name evidence="3" type="ordered locus">Dfer_3133</name>
</gene>
<dbReference type="STRING" id="471854.Dfer_3133"/>
<dbReference type="EMBL" id="CP001619">
    <property type="protein sequence ID" value="ACT94347.1"/>
    <property type="molecule type" value="Genomic_DNA"/>
</dbReference>
<dbReference type="PROSITE" id="PS00175">
    <property type="entry name" value="PG_MUTASE"/>
    <property type="match status" value="1"/>
</dbReference>
<organism evidence="3 4">
    <name type="scientific">Dyadobacter fermentans (strain ATCC 700827 / DSM 18053 / CIP 107007 / KCTC 52180 / NS114)</name>
    <dbReference type="NCBI Taxonomy" id="471854"/>
    <lineage>
        <taxon>Bacteria</taxon>
        <taxon>Pseudomonadati</taxon>
        <taxon>Bacteroidota</taxon>
        <taxon>Cytophagia</taxon>
        <taxon>Cytophagales</taxon>
        <taxon>Spirosomataceae</taxon>
        <taxon>Dyadobacter</taxon>
    </lineage>
</organism>
<dbReference type="PANTHER" id="PTHR48100">
    <property type="entry name" value="BROAD-SPECIFICITY PHOSPHATASE YOR283W-RELATED"/>
    <property type="match status" value="1"/>
</dbReference>
<dbReference type="Proteomes" id="UP000002011">
    <property type="component" value="Chromosome"/>
</dbReference>
<dbReference type="eggNOG" id="COG0406">
    <property type="taxonomic scope" value="Bacteria"/>
</dbReference>
<dbReference type="SMART" id="SM00855">
    <property type="entry name" value="PGAM"/>
    <property type="match status" value="1"/>
</dbReference>
<name>C6W6K7_DYAFD</name>
<feature type="active site" description="Proton donor/acceptor" evidence="1">
    <location>
        <position position="82"/>
    </location>
</feature>
<dbReference type="OrthoDB" id="9782128at2"/>
<evidence type="ECO:0000313" key="3">
    <source>
        <dbReference type="EMBL" id="ACT94347.1"/>
    </source>
</evidence>
<protein>
    <submittedName>
        <fullName evidence="3">Phosphoglycerate mutase</fullName>
    </submittedName>
</protein>
<dbReference type="RefSeq" id="WP_015812593.1">
    <property type="nucleotide sequence ID" value="NC_013037.1"/>
</dbReference>
<sequence length="200" mass="22376">MLQVYLLRHGETFWNADGNRYCGATDIGLTPKGLEQAREAATLLQNIAFDAVYTSPLQRAHHTATIASGHYPGIIVDERLTEASFGEWEGKTRAEFIAENPALWDAWAQEPDYVRAGGTGETAVEIVTRVDDFFNEILEKHPNGTVLVVAHNAVNRFYMAWKLGMPLKNYRQIVQENSSVTLFSLDAQGEFSLLKLNCRS</sequence>
<dbReference type="CDD" id="cd07067">
    <property type="entry name" value="HP_PGM_like"/>
    <property type="match status" value="1"/>
</dbReference>
<dbReference type="InterPro" id="IPR029033">
    <property type="entry name" value="His_PPase_superfam"/>
</dbReference>
<dbReference type="GO" id="GO:0016791">
    <property type="term" value="F:phosphatase activity"/>
    <property type="evidence" value="ECO:0007669"/>
    <property type="project" value="TreeGrafter"/>
</dbReference>
<dbReference type="PIRSF" id="PIRSF000709">
    <property type="entry name" value="6PFK_2-Ptase"/>
    <property type="match status" value="1"/>
</dbReference>
<dbReference type="SUPFAM" id="SSF53254">
    <property type="entry name" value="Phosphoglycerate mutase-like"/>
    <property type="match status" value="1"/>
</dbReference>
<dbReference type="HOGENOM" id="CLU_033323_13_1_10"/>
<dbReference type="InterPro" id="IPR001345">
    <property type="entry name" value="PG/BPGM_mutase_AS"/>
</dbReference>
<evidence type="ECO:0000256" key="2">
    <source>
        <dbReference type="PIRSR" id="PIRSR613078-2"/>
    </source>
</evidence>
<accession>C6W6K7</accession>
<feature type="binding site" evidence="2">
    <location>
        <begin position="8"/>
        <end position="15"/>
    </location>
    <ligand>
        <name>substrate</name>
    </ligand>
</feature>
<keyword evidence="4" id="KW-1185">Reference proteome</keyword>
<evidence type="ECO:0000313" key="4">
    <source>
        <dbReference type="Proteomes" id="UP000002011"/>
    </source>
</evidence>